<dbReference type="AlphaFoldDB" id="A0A1I7VZB9"/>
<dbReference type="Proteomes" id="UP000095285">
    <property type="component" value="Unassembled WGS sequence"/>
</dbReference>
<proteinExistence type="predicted"/>
<feature type="compositionally biased region" description="Basic and acidic residues" evidence="1">
    <location>
        <begin position="10"/>
        <end position="22"/>
    </location>
</feature>
<evidence type="ECO:0000313" key="2">
    <source>
        <dbReference type="Proteomes" id="UP000095285"/>
    </source>
</evidence>
<sequence length="102" mass="11186">MEVNEEDSDEVRTTKSKDKTDDGPTASCTPRSGKKTETTANKYDTKGKFNNANAGNLILQKDDIIVKGINGTLFIAPCKLKIDVPKPTKLISGIIDQFKIEK</sequence>
<feature type="region of interest" description="Disordered" evidence="1">
    <location>
        <begin position="1"/>
        <end position="46"/>
    </location>
</feature>
<organism evidence="2 3">
    <name type="scientific">Loa loa</name>
    <name type="common">Eye worm</name>
    <name type="synonym">Filaria loa</name>
    <dbReference type="NCBI Taxonomy" id="7209"/>
    <lineage>
        <taxon>Eukaryota</taxon>
        <taxon>Metazoa</taxon>
        <taxon>Ecdysozoa</taxon>
        <taxon>Nematoda</taxon>
        <taxon>Chromadorea</taxon>
        <taxon>Rhabditida</taxon>
        <taxon>Spirurina</taxon>
        <taxon>Spiruromorpha</taxon>
        <taxon>Filarioidea</taxon>
        <taxon>Onchocercidae</taxon>
        <taxon>Loa</taxon>
    </lineage>
</organism>
<keyword evidence="2" id="KW-1185">Reference proteome</keyword>
<name>A0A1I7VZB9_LOALO</name>
<accession>A0A1I7VZB9</accession>
<evidence type="ECO:0000256" key="1">
    <source>
        <dbReference type="SAM" id="MobiDB-lite"/>
    </source>
</evidence>
<reference evidence="3" key="2">
    <citation type="submission" date="2016-11" db="UniProtKB">
        <authorList>
            <consortium name="WormBaseParasite"/>
        </authorList>
    </citation>
    <scope>IDENTIFICATION</scope>
</reference>
<dbReference type="WBParaSite" id="EN70_7877">
    <property type="protein sequence ID" value="EN70_7877"/>
    <property type="gene ID" value="EN70_7877"/>
</dbReference>
<evidence type="ECO:0000313" key="3">
    <source>
        <dbReference type="WBParaSite" id="EN70_7877"/>
    </source>
</evidence>
<reference evidence="2" key="1">
    <citation type="submission" date="2012-04" db="EMBL/GenBank/DDBJ databases">
        <title>The Genome Sequence of Loa loa.</title>
        <authorList>
            <consortium name="The Broad Institute Genome Sequencing Platform"/>
            <consortium name="Broad Institute Genome Sequencing Center for Infectious Disease"/>
            <person name="Nutman T.B."/>
            <person name="Fink D.L."/>
            <person name="Russ C."/>
            <person name="Young S."/>
            <person name="Zeng Q."/>
            <person name="Gargeya S."/>
            <person name="Alvarado L."/>
            <person name="Berlin A."/>
            <person name="Chapman S.B."/>
            <person name="Chen Z."/>
            <person name="Freedman E."/>
            <person name="Gellesch M."/>
            <person name="Goldberg J."/>
            <person name="Griggs A."/>
            <person name="Gujja S."/>
            <person name="Heilman E.R."/>
            <person name="Heiman D."/>
            <person name="Howarth C."/>
            <person name="Mehta T."/>
            <person name="Neiman D."/>
            <person name="Pearson M."/>
            <person name="Roberts A."/>
            <person name="Saif S."/>
            <person name="Shea T."/>
            <person name="Shenoy N."/>
            <person name="Sisk P."/>
            <person name="Stolte C."/>
            <person name="Sykes S."/>
            <person name="White J."/>
            <person name="Yandava C."/>
            <person name="Haas B."/>
            <person name="Henn M.R."/>
            <person name="Nusbaum C."/>
            <person name="Birren B."/>
        </authorList>
    </citation>
    <scope>NUCLEOTIDE SEQUENCE [LARGE SCALE GENOMIC DNA]</scope>
</reference>
<protein>
    <submittedName>
        <fullName evidence="3">Profilin</fullName>
    </submittedName>
</protein>